<feature type="region of interest" description="Disordered" evidence="1">
    <location>
        <begin position="81"/>
        <end position="158"/>
    </location>
</feature>
<comment type="caution">
    <text evidence="2">The sequence shown here is derived from an EMBL/GenBank/DDBJ whole genome shotgun (WGS) entry which is preliminary data.</text>
</comment>
<proteinExistence type="predicted"/>
<evidence type="ECO:0000313" key="2">
    <source>
        <dbReference type="EMBL" id="MCO5398572.1"/>
    </source>
</evidence>
<feature type="compositionally biased region" description="Basic and acidic residues" evidence="1">
    <location>
        <begin position="114"/>
        <end position="128"/>
    </location>
</feature>
<protein>
    <submittedName>
        <fullName evidence="2">Uncharacterized protein</fullName>
    </submittedName>
</protein>
<reference evidence="2" key="1">
    <citation type="submission" date="2022-06" db="EMBL/GenBank/DDBJ databases">
        <authorList>
            <person name="Lu C.-H."/>
        </authorList>
    </citation>
    <scope>NUCLEOTIDE SEQUENCE</scope>
    <source>
        <strain evidence="2">21MJYT02-11</strain>
    </source>
</reference>
<dbReference type="Proteomes" id="UP001162811">
    <property type="component" value="Unassembled WGS sequence"/>
</dbReference>
<evidence type="ECO:0000313" key="3">
    <source>
        <dbReference type="Proteomes" id="UP001162811"/>
    </source>
</evidence>
<feature type="compositionally biased region" description="Polar residues" evidence="1">
    <location>
        <begin position="87"/>
        <end position="103"/>
    </location>
</feature>
<gene>
    <name evidence="2" type="ORF">NG900_10245</name>
</gene>
<name>A0ABT1AJG7_9RALS</name>
<dbReference type="EMBL" id="JAMXHT010000004">
    <property type="protein sequence ID" value="MCO5398572.1"/>
    <property type="molecule type" value="Genomic_DNA"/>
</dbReference>
<dbReference type="RefSeq" id="WP_252679859.1">
    <property type="nucleotide sequence ID" value="NZ_JAMXHT010000004.1"/>
</dbReference>
<reference evidence="2" key="2">
    <citation type="journal article" date="2023" name="Front. Microbiol.">
        <title>Ralstonia chuxiongensis sp. nov., Ralstonia mojiangensis sp. nov., and Ralstonia soli sp. nov., isolated from tobacco fields, are three novel species in the family Burkholderiaceae.</title>
        <authorList>
            <person name="Lu C.H."/>
            <person name="Zhang Y.Y."/>
            <person name="Jiang N."/>
            <person name="Chen W."/>
            <person name="Shao X."/>
            <person name="Zhao Z.M."/>
            <person name="Lu W.L."/>
            <person name="Hu X."/>
            <person name="Xi Y.X."/>
            <person name="Zou S.Y."/>
            <person name="Wei Q.J."/>
            <person name="Lin Z.L."/>
            <person name="Gong L."/>
            <person name="Gai X.T."/>
            <person name="Zhang L.Q."/>
            <person name="Li J.Y."/>
            <person name="Jin Y."/>
            <person name="Xia Z.Y."/>
        </authorList>
    </citation>
    <scope>NUCLEOTIDE SEQUENCE</scope>
    <source>
        <strain evidence="2">21MJYT02-11</strain>
    </source>
</reference>
<organism evidence="2 3">
    <name type="scientific">Ralstonia soli</name>
    <dbReference type="NCBI Taxonomy" id="2953896"/>
    <lineage>
        <taxon>Bacteria</taxon>
        <taxon>Pseudomonadati</taxon>
        <taxon>Pseudomonadota</taxon>
        <taxon>Betaproteobacteria</taxon>
        <taxon>Burkholderiales</taxon>
        <taxon>Burkholderiaceae</taxon>
        <taxon>Ralstonia</taxon>
    </lineage>
</organism>
<sequence length="158" mass="17631">MTQSRLPPSHAIAVYFCGGIQYCFDCAPRDFPTMDDVAHALEQIVWRHDGHYDVPIHARRDGFLIFDFDKSTHFAYAPGGIRPRDSNAATPSQTHGVITTTPTLRIAEFGDPNAEQKDSRAEKIDSSTELKNPTAEQKPLRAELGNPLTEQKNPRAKL</sequence>
<evidence type="ECO:0000256" key="1">
    <source>
        <dbReference type="SAM" id="MobiDB-lite"/>
    </source>
</evidence>
<accession>A0ABT1AJG7</accession>
<keyword evidence="3" id="KW-1185">Reference proteome</keyword>